<dbReference type="GO" id="GO:0016020">
    <property type="term" value="C:membrane"/>
    <property type="evidence" value="ECO:0007669"/>
    <property type="project" value="UniProtKB-SubCell"/>
</dbReference>
<dbReference type="InterPro" id="IPR001901">
    <property type="entry name" value="Translocase_SecE/Sec61-g"/>
</dbReference>
<dbReference type="AlphaFoldDB" id="A0A1M4VW49"/>
<accession>A0A1M4VW49</accession>
<keyword evidence="5 8" id="KW-1133">Transmembrane helix</keyword>
<dbReference type="Pfam" id="PF00584">
    <property type="entry name" value="SecE"/>
    <property type="match status" value="1"/>
</dbReference>
<proteinExistence type="predicted"/>
<dbReference type="STRING" id="1122155.SAMN02745158_01359"/>
<evidence type="ECO:0000256" key="3">
    <source>
        <dbReference type="ARBA" id="ARBA00022692"/>
    </source>
</evidence>
<keyword evidence="6" id="KW-0811">Translocation</keyword>
<evidence type="ECO:0000256" key="8">
    <source>
        <dbReference type="SAM" id="Phobius"/>
    </source>
</evidence>
<dbReference type="NCBIfam" id="TIGR00964">
    <property type="entry name" value="secE_bact"/>
    <property type="match status" value="1"/>
</dbReference>
<dbReference type="InterPro" id="IPR005807">
    <property type="entry name" value="SecE_bac"/>
</dbReference>
<evidence type="ECO:0000256" key="6">
    <source>
        <dbReference type="ARBA" id="ARBA00023010"/>
    </source>
</evidence>
<dbReference type="Gene3D" id="1.20.5.1030">
    <property type="entry name" value="Preprotein translocase secy subunit"/>
    <property type="match status" value="1"/>
</dbReference>
<evidence type="ECO:0000313" key="9">
    <source>
        <dbReference type="EMBL" id="SHE73167.1"/>
    </source>
</evidence>
<keyword evidence="7 8" id="KW-0472">Membrane</keyword>
<name>A0A1M4VW49_9CLOT</name>
<dbReference type="EMBL" id="FQVI01000005">
    <property type="protein sequence ID" value="SHE73167.1"/>
    <property type="molecule type" value="Genomic_DNA"/>
</dbReference>
<keyword evidence="2" id="KW-0813">Transport</keyword>
<evidence type="ECO:0000313" key="10">
    <source>
        <dbReference type="Proteomes" id="UP000184245"/>
    </source>
</evidence>
<dbReference type="Proteomes" id="UP000184245">
    <property type="component" value="Unassembled WGS sequence"/>
</dbReference>
<evidence type="ECO:0000256" key="7">
    <source>
        <dbReference type="ARBA" id="ARBA00023136"/>
    </source>
</evidence>
<keyword evidence="4" id="KW-0653">Protein transport</keyword>
<sequence length="68" mass="7554">MAEEVKKEKAQKKSWFAGLQTEFKKIIWPDKKTLGKQTVAVVVITVLLGAIIAVLDSAVLEGINFLIR</sequence>
<gene>
    <name evidence="9" type="ORF">SAMN02745158_01359</name>
</gene>
<evidence type="ECO:0000256" key="4">
    <source>
        <dbReference type="ARBA" id="ARBA00022927"/>
    </source>
</evidence>
<organism evidence="9 10">
    <name type="scientific">Lactonifactor longoviformis DSM 17459</name>
    <dbReference type="NCBI Taxonomy" id="1122155"/>
    <lineage>
        <taxon>Bacteria</taxon>
        <taxon>Bacillati</taxon>
        <taxon>Bacillota</taxon>
        <taxon>Clostridia</taxon>
        <taxon>Eubacteriales</taxon>
        <taxon>Clostridiaceae</taxon>
        <taxon>Lactonifactor</taxon>
    </lineage>
</organism>
<feature type="transmembrane region" description="Helical" evidence="8">
    <location>
        <begin position="39"/>
        <end position="67"/>
    </location>
</feature>
<dbReference type="GO" id="GO:0008320">
    <property type="term" value="F:protein transmembrane transporter activity"/>
    <property type="evidence" value="ECO:0007669"/>
    <property type="project" value="InterPro"/>
</dbReference>
<comment type="subcellular location">
    <subcellularLocation>
        <location evidence="1">Membrane</location>
    </subcellularLocation>
</comment>
<dbReference type="OrthoDB" id="9807958at2"/>
<dbReference type="RefSeq" id="WP_072850218.1">
    <property type="nucleotide sequence ID" value="NZ_FQVI01000005.1"/>
</dbReference>
<evidence type="ECO:0000256" key="1">
    <source>
        <dbReference type="ARBA" id="ARBA00004370"/>
    </source>
</evidence>
<evidence type="ECO:0000256" key="5">
    <source>
        <dbReference type="ARBA" id="ARBA00022989"/>
    </source>
</evidence>
<evidence type="ECO:0000256" key="2">
    <source>
        <dbReference type="ARBA" id="ARBA00022448"/>
    </source>
</evidence>
<reference evidence="9 10" key="1">
    <citation type="submission" date="2016-11" db="EMBL/GenBank/DDBJ databases">
        <authorList>
            <person name="Jaros S."/>
            <person name="Januszkiewicz K."/>
            <person name="Wedrychowicz H."/>
        </authorList>
    </citation>
    <scope>NUCLEOTIDE SEQUENCE [LARGE SCALE GENOMIC DNA]</scope>
    <source>
        <strain evidence="9 10">DSM 17459</strain>
    </source>
</reference>
<dbReference type="GO" id="GO:0006605">
    <property type="term" value="P:protein targeting"/>
    <property type="evidence" value="ECO:0007669"/>
    <property type="project" value="InterPro"/>
</dbReference>
<protein>
    <submittedName>
        <fullName evidence="9">Protein translocase subunit secE/sec61 gamma</fullName>
    </submittedName>
</protein>
<dbReference type="GO" id="GO:0009306">
    <property type="term" value="P:protein secretion"/>
    <property type="evidence" value="ECO:0007669"/>
    <property type="project" value="InterPro"/>
</dbReference>
<dbReference type="GO" id="GO:0006886">
    <property type="term" value="P:intracellular protein transport"/>
    <property type="evidence" value="ECO:0007669"/>
    <property type="project" value="InterPro"/>
</dbReference>
<dbReference type="InterPro" id="IPR038379">
    <property type="entry name" value="SecE_sf"/>
</dbReference>
<keyword evidence="3 8" id="KW-0812">Transmembrane</keyword>
<keyword evidence="10" id="KW-1185">Reference proteome</keyword>